<dbReference type="PROSITE" id="PS50868">
    <property type="entry name" value="POST_SET"/>
    <property type="match status" value="1"/>
</dbReference>
<dbReference type="InterPro" id="IPR003616">
    <property type="entry name" value="Post-SET_dom"/>
</dbReference>
<dbReference type="Pfam" id="PF05033">
    <property type="entry name" value="Pre-SET"/>
    <property type="match status" value="1"/>
</dbReference>
<dbReference type="SMART" id="SM00317">
    <property type="entry name" value="SET"/>
    <property type="match status" value="1"/>
</dbReference>
<dbReference type="InterPro" id="IPR046341">
    <property type="entry name" value="SET_dom_sf"/>
</dbReference>
<evidence type="ECO:0000256" key="12">
    <source>
        <dbReference type="SAM" id="MobiDB-lite"/>
    </source>
</evidence>
<dbReference type="InterPro" id="IPR001214">
    <property type="entry name" value="SET_dom"/>
</dbReference>
<evidence type="ECO:0000256" key="6">
    <source>
        <dbReference type="ARBA" id="ARBA00022691"/>
    </source>
</evidence>
<feature type="coiled-coil region" evidence="11">
    <location>
        <begin position="171"/>
        <end position="198"/>
    </location>
</feature>
<evidence type="ECO:0000256" key="4">
    <source>
        <dbReference type="ARBA" id="ARBA00022603"/>
    </source>
</evidence>
<dbReference type="InterPro" id="IPR051516">
    <property type="entry name" value="SETDB_methyltransferase"/>
</dbReference>
<evidence type="ECO:0000256" key="8">
    <source>
        <dbReference type="ARBA" id="ARBA00023054"/>
    </source>
</evidence>
<keyword evidence="9" id="KW-0804">Transcription</keyword>
<dbReference type="PROSITE" id="PS50280">
    <property type="entry name" value="SET"/>
    <property type="match status" value="1"/>
</dbReference>
<keyword evidence="4" id="KW-0489">Methyltransferase</keyword>
<evidence type="ECO:0000313" key="17">
    <source>
        <dbReference type="Proteomes" id="UP001642540"/>
    </source>
</evidence>
<keyword evidence="5" id="KW-0808">Transferase</keyword>
<evidence type="ECO:0000256" key="1">
    <source>
        <dbReference type="ARBA" id="ARBA00004123"/>
    </source>
</evidence>
<feature type="domain" description="Post-SET" evidence="15">
    <location>
        <begin position="1034"/>
        <end position="1050"/>
    </location>
</feature>
<dbReference type="SUPFAM" id="SSF82199">
    <property type="entry name" value="SET domain"/>
    <property type="match status" value="1"/>
</dbReference>
<evidence type="ECO:0000256" key="10">
    <source>
        <dbReference type="ARBA" id="ARBA00023242"/>
    </source>
</evidence>
<dbReference type="Pfam" id="PF18359">
    <property type="entry name" value="Tudor_5"/>
    <property type="match status" value="1"/>
</dbReference>
<accession>A0ABP1R8E8</accession>
<proteinExistence type="predicted"/>
<feature type="region of interest" description="Disordered" evidence="12">
    <location>
        <begin position="922"/>
        <end position="943"/>
    </location>
</feature>
<keyword evidence="10" id="KW-0539">Nucleus</keyword>
<dbReference type="Pfam" id="PF18358">
    <property type="entry name" value="Tudor_4"/>
    <property type="match status" value="1"/>
</dbReference>
<evidence type="ECO:0000256" key="11">
    <source>
        <dbReference type="SAM" id="Coils"/>
    </source>
</evidence>
<evidence type="ECO:0000259" key="13">
    <source>
        <dbReference type="PROSITE" id="PS50280"/>
    </source>
</evidence>
<keyword evidence="17" id="KW-1185">Reference proteome</keyword>
<reference evidence="16 17" key="1">
    <citation type="submission" date="2024-08" db="EMBL/GenBank/DDBJ databases">
        <authorList>
            <person name="Cucini C."/>
            <person name="Frati F."/>
        </authorList>
    </citation>
    <scope>NUCLEOTIDE SEQUENCE [LARGE SCALE GENOMIC DNA]</scope>
</reference>
<organism evidence="16 17">
    <name type="scientific">Orchesella dallaii</name>
    <dbReference type="NCBI Taxonomy" id="48710"/>
    <lineage>
        <taxon>Eukaryota</taxon>
        <taxon>Metazoa</taxon>
        <taxon>Ecdysozoa</taxon>
        <taxon>Arthropoda</taxon>
        <taxon>Hexapoda</taxon>
        <taxon>Collembola</taxon>
        <taxon>Entomobryomorpha</taxon>
        <taxon>Entomobryoidea</taxon>
        <taxon>Orchesellidae</taxon>
        <taxon>Orchesellinae</taxon>
        <taxon>Orchesella</taxon>
    </lineage>
</organism>
<feature type="domain" description="SET" evidence="13">
    <location>
        <begin position="825"/>
        <end position="1025"/>
    </location>
</feature>
<dbReference type="Proteomes" id="UP001642540">
    <property type="component" value="Unassembled WGS sequence"/>
</dbReference>
<protein>
    <recommendedName>
        <fullName evidence="18">Histone-lysine N-methyltransferase eggless</fullName>
    </recommendedName>
</protein>
<evidence type="ECO:0000259" key="14">
    <source>
        <dbReference type="PROSITE" id="PS50867"/>
    </source>
</evidence>
<dbReference type="PANTHER" id="PTHR46024">
    <property type="entry name" value="HISTONE-LYSINE N-METHYLTRANSFERASE EGGLESS"/>
    <property type="match status" value="1"/>
</dbReference>
<evidence type="ECO:0000256" key="5">
    <source>
        <dbReference type="ARBA" id="ARBA00022679"/>
    </source>
</evidence>
<dbReference type="PANTHER" id="PTHR46024:SF1">
    <property type="entry name" value="HISTONE-LYSINE N-METHYLTRANSFERASE EGGLESS"/>
    <property type="match status" value="1"/>
</dbReference>
<dbReference type="InterPro" id="IPR041291">
    <property type="entry name" value="TUDOR_5"/>
</dbReference>
<keyword evidence="3" id="KW-0158">Chromosome</keyword>
<dbReference type="SMART" id="SM00468">
    <property type="entry name" value="PreSET"/>
    <property type="match status" value="1"/>
</dbReference>
<dbReference type="Gene3D" id="2.30.30.140">
    <property type="match status" value="2"/>
</dbReference>
<sequence>MLKSQEELMKLTACLGLPTEFDMEFCCNTRCNTKAANLVEASPSAVLYLGLPKSIKNERLRICKKCVHKAEEFEKNSINLLKSGGNLFSLKPEFALQPNDLVTIIDLEQEEDESGGTNTKVSASGASESSHDEPCYSVNLQTFETHLAQALSKFNLTKQVEMCFQKTSEEVTELEHGLNDFKNDMEKAMDQISNITGKVNRISGAGVKTIELGVIDMNDNGSYKVTEMEGLTEQLKLCDIKRCPVAVANFRKTLTSFTVFPVASVPLAKKKTDSKQKRQSQKNGLQAVQSRVIDLATHSSDAVRKLQRYSIKFRPPVKNQMVYAMYGDLKSYWKRGKLLEVIPGPDASLIFKIQLPNGLPPNGYGSSGTGHIIKTHIGKHVAFGSATPEKLPVGTRVISKFDDLFGNNAGFDGLYFAGVVAEPAEPSTKNRYLIFYDDGYVQYVETPYVLPVVQSSENVWEDVDPDAASFIEEYLISYPYRDKLEAKVGRQCSVEFDGTWYNVTIKEVDCSLMKIQYAKKSNLKQEWIYRGSDRIKNRCKNKKPKLLSNGVASNGLSTTIVQSRSVEGANGFQNLDGIVRNYEKAGEMRIVDIPRTCPLPSKYVPHECSPNCCILRYDEAAYKGVSPLVVPFYMGWARSLDSTQENLVAYVSPCGLKLGSYLNVLEYNRVTKNDIPIEFYSFESQVDCLNTFHPFHRLQFIKDISYGKEWTPVQCVNSIDSALPNHLEYRSNRRLGESVKMEKDEGFLVCCDCEDDCQDKSKCACWKLTMEGISFKSSDGNDQCTGYENRRLKQVVKSGIYECNQRCKCNVRTCLNRVVQNTVKWPLQIFKTVQKGWGARSLYDIPAGSYICLYSGKLMNDTQANQEGIHYGDEYFADLDFIEVLESMKEGYEADCIDIEMEDAILPKKPKLQLDDVKTPVARKSTSGARTAETKRDTRSTPIKNSSYHGKALHYRKYFGDDHESPYIMDGKREGNIGRYFNHSCDPNLFIQNVFVDTQDLRFPWLAFFTNKIIKAGTELCWDYNYEVGSVPNKSLICYCGSKDCRKQLL</sequence>
<comment type="subcellular location">
    <subcellularLocation>
        <location evidence="2">Chromosome</location>
    </subcellularLocation>
    <subcellularLocation>
        <location evidence="1">Nucleus</location>
    </subcellularLocation>
</comment>
<keyword evidence="7" id="KW-0805">Transcription regulation</keyword>
<dbReference type="InterPro" id="IPR041292">
    <property type="entry name" value="Tudor_4"/>
</dbReference>
<gene>
    <name evidence="16" type="ORF">ODALV1_LOCUS19862</name>
</gene>
<evidence type="ECO:0000256" key="7">
    <source>
        <dbReference type="ARBA" id="ARBA00023015"/>
    </source>
</evidence>
<feature type="region of interest" description="Disordered" evidence="12">
    <location>
        <begin position="109"/>
        <end position="132"/>
    </location>
</feature>
<dbReference type="Pfam" id="PF00856">
    <property type="entry name" value="SET"/>
    <property type="match status" value="1"/>
</dbReference>
<dbReference type="Gene3D" id="2.170.270.10">
    <property type="entry name" value="SET domain"/>
    <property type="match status" value="1"/>
</dbReference>
<evidence type="ECO:0000256" key="9">
    <source>
        <dbReference type="ARBA" id="ARBA00023163"/>
    </source>
</evidence>
<evidence type="ECO:0000259" key="15">
    <source>
        <dbReference type="PROSITE" id="PS50868"/>
    </source>
</evidence>
<dbReference type="EMBL" id="CAXLJM020000068">
    <property type="protein sequence ID" value="CAL8122560.1"/>
    <property type="molecule type" value="Genomic_DNA"/>
</dbReference>
<evidence type="ECO:0000313" key="16">
    <source>
        <dbReference type="EMBL" id="CAL8122560.1"/>
    </source>
</evidence>
<comment type="caution">
    <text evidence="16">The sequence shown here is derived from an EMBL/GenBank/DDBJ whole genome shotgun (WGS) entry which is preliminary data.</text>
</comment>
<dbReference type="CDD" id="cd10517">
    <property type="entry name" value="SET_SETDB1"/>
    <property type="match status" value="1"/>
</dbReference>
<feature type="compositionally biased region" description="Polar residues" evidence="12">
    <location>
        <begin position="115"/>
        <end position="128"/>
    </location>
</feature>
<dbReference type="InterPro" id="IPR007728">
    <property type="entry name" value="Pre-SET_dom"/>
</dbReference>
<evidence type="ECO:0000256" key="3">
    <source>
        <dbReference type="ARBA" id="ARBA00022454"/>
    </source>
</evidence>
<feature type="domain" description="Pre-SET" evidence="14">
    <location>
        <begin position="749"/>
        <end position="822"/>
    </location>
</feature>
<name>A0ABP1R8E8_9HEXA</name>
<dbReference type="PROSITE" id="PS50867">
    <property type="entry name" value="PRE_SET"/>
    <property type="match status" value="1"/>
</dbReference>
<evidence type="ECO:0000256" key="2">
    <source>
        <dbReference type="ARBA" id="ARBA00004286"/>
    </source>
</evidence>
<keyword evidence="6" id="KW-0949">S-adenosyl-L-methionine</keyword>
<keyword evidence="8 11" id="KW-0175">Coiled coil</keyword>
<evidence type="ECO:0008006" key="18">
    <source>
        <dbReference type="Google" id="ProtNLM"/>
    </source>
</evidence>